<dbReference type="EMBL" id="BAABHC010000024">
    <property type="protein sequence ID" value="GAA4439475.1"/>
    <property type="molecule type" value="Genomic_DNA"/>
</dbReference>
<dbReference type="CDD" id="cd00616">
    <property type="entry name" value="AHBA_syn"/>
    <property type="match status" value="1"/>
</dbReference>
<dbReference type="InterPro" id="IPR015421">
    <property type="entry name" value="PyrdxlP-dep_Trfase_major"/>
</dbReference>
<keyword evidence="3" id="KW-0808">Transferase</keyword>
<dbReference type="InterPro" id="IPR015424">
    <property type="entry name" value="PyrdxlP-dep_Trfase"/>
</dbReference>
<gene>
    <name evidence="3" type="ORF">GCM10023188_35860</name>
</gene>
<accession>A0ABP8LZ86</accession>
<comment type="caution">
    <text evidence="3">The sequence shown here is derived from an EMBL/GenBank/DDBJ whole genome shotgun (WGS) entry which is preliminary data.</text>
</comment>
<dbReference type="PANTHER" id="PTHR30244">
    <property type="entry name" value="TRANSAMINASE"/>
    <property type="match status" value="1"/>
</dbReference>
<sequence length="394" mass="44546">MVFQKEKNNSPKHMIPIAKPYLTEEEAQAAYDTILTGWITQGPKVQEFEEKFAKYTGAKYAVAVSNCTTALHLSMIVAGIGTGDEVICPSMSYIATANAIKYVGATPVFAEVKPETYNLDPVDTEKRITDRTKAILIVHQIGMPGNIDAFQELCEKYNLKLIEDAACAVGSVYKNKKIGAHSELVCFSFHPRKVISTGDGGMITTNREDYYKRLRLLRQHGMSINDRVRHEASKIIFEDHVEVGYNYRMTDIQAAVGIKQLEKLDWIVAERRKIAAAYHEAFKDIDFISLPLESEGNYSNYQSFCVYLRKNCPVERNTLMQELLDKGIATRRGIMTSHRETAYRKFQENTSLPISEDLQDNSIILPLYVPMGREEVTYVIDTFLGMLTPKALVL</sequence>
<evidence type="ECO:0000313" key="4">
    <source>
        <dbReference type="Proteomes" id="UP001500552"/>
    </source>
</evidence>
<dbReference type="PIRSF" id="PIRSF000390">
    <property type="entry name" value="PLP_StrS"/>
    <property type="match status" value="1"/>
</dbReference>
<comment type="similarity">
    <text evidence="1 2">Belongs to the DegT/DnrJ/EryC1 family.</text>
</comment>
<dbReference type="Gene3D" id="3.90.1150.10">
    <property type="entry name" value="Aspartate Aminotransferase, domain 1"/>
    <property type="match status" value="1"/>
</dbReference>
<evidence type="ECO:0000256" key="2">
    <source>
        <dbReference type="RuleBase" id="RU004508"/>
    </source>
</evidence>
<dbReference type="PANTHER" id="PTHR30244:SF34">
    <property type="entry name" value="DTDP-4-AMINO-4,6-DIDEOXYGALACTOSE TRANSAMINASE"/>
    <property type="match status" value="1"/>
</dbReference>
<dbReference type="SUPFAM" id="SSF53383">
    <property type="entry name" value="PLP-dependent transferases"/>
    <property type="match status" value="1"/>
</dbReference>
<keyword evidence="3" id="KW-0032">Aminotransferase</keyword>
<keyword evidence="2" id="KW-0663">Pyridoxal phosphate</keyword>
<protein>
    <submittedName>
        <fullName evidence="3">DegT/DnrJ/EryC1/StrS family aminotransferase</fullName>
    </submittedName>
</protein>
<dbReference type="Pfam" id="PF01041">
    <property type="entry name" value="DegT_DnrJ_EryC1"/>
    <property type="match status" value="1"/>
</dbReference>
<dbReference type="InterPro" id="IPR000653">
    <property type="entry name" value="DegT/StrS_aminotransferase"/>
</dbReference>
<dbReference type="RefSeq" id="WP_345160939.1">
    <property type="nucleotide sequence ID" value="NZ_BAABHC010000024.1"/>
</dbReference>
<dbReference type="InterPro" id="IPR015422">
    <property type="entry name" value="PyrdxlP-dep_Trfase_small"/>
</dbReference>
<keyword evidence="4" id="KW-1185">Reference proteome</keyword>
<dbReference type="Gene3D" id="3.40.640.10">
    <property type="entry name" value="Type I PLP-dependent aspartate aminotransferase-like (Major domain)"/>
    <property type="match status" value="1"/>
</dbReference>
<evidence type="ECO:0000256" key="1">
    <source>
        <dbReference type="ARBA" id="ARBA00037999"/>
    </source>
</evidence>
<organism evidence="3 4">
    <name type="scientific">Pontibacter saemangeumensis</name>
    <dbReference type="NCBI Taxonomy" id="1084525"/>
    <lineage>
        <taxon>Bacteria</taxon>
        <taxon>Pseudomonadati</taxon>
        <taxon>Bacteroidota</taxon>
        <taxon>Cytophagia</taxon>
        <taxon>Cytophagales</taxon>
        <taxon>Hymenobacteraceae</taxon>
        <taxon>Pontibacter</taxon>
    </lineage>
</organism>
<evidence type="ECO:0000313" key="3">
    <source>
        <dbReference type="EMBL" id="GAA4439475.1"/>
    </source>
</evidence>
<name>A0ABP8LZ86_9BACT</name>
<dbReference type="Proteomes" id="UP001500552">
    <property type="component" value="Unassembled WGS sequence"/>
</dbReference>
<reference evidence="4" key="1">
    <citation type="journal article" date="2019" name="Int. J. Syst. Evol. Microbiol.">
        <title>The Global Catalogue of Microorganisms (GCM) 10K type strain sequencing project: providing services to taxonomists for standard genome sequencing and annotation.</title>
        <authorList>
            <consortium name="The Broad Institute Genomics Platform"/>
            <consortium name="The Broad Institute Genome Sequencing Center for Infectious Disease"/>
            <person name="Wu L."/>
            <person name="Ma J."/>
        </authorList>
    </citation>
    <scope>NUCLEOTIDE SEQUENCE [LARGE SCALE GENOMIC DNA]</scope>
    <source>
        <strain evidence="4">JCM 17926</strain>
    </source>
</reference>
<proteinExistence type="inferred from homology"/>
<dbReference type="GO" id="GO:0008483">
    <property type="term" value="F:transaminase activity"/>
    <property type="evidence" value="ECO:0007669"/>
    <property type="project" value="UniProtKB-KW"/>
</dbReference>